<evidence type="ECO:0000313" key="5">
    <source>
        <dbReference type="Proteomes" id="UP000235916"/>
    </source>
</evidence>
<accession>A0A2N8KRX8</accession>
<keyword evidence="1" id="KW-0597">Phosphoprotein</keyword>
<dbReference type="InterPro" id="IPR046947">
    <property type="entry name" value="LytR-like"/>
</dbReference>
<organism evidence="4 5">
    <name type="scientific">Kinneretia aquatilis</name>
    <dbReference type="NCBI Taxonomy" id="2070761"/>
    <lineage>
        <taxon>Bacteria</taxon>
        <taxon>Pseudomonadati</taxon>
        <taxon>Pseudomonadota</taxon>
        <taxon>Betaproteobacteria</taxon>
        <taxon>Burkholderiales</taxon>
        <taxon>Sphaerotilaceae</taxon>
        <taxon>Roseateles</taxon>
    </lineage>
</organism>
<evidence type="ECO:0000259" key="3">
    <source>
        <dbReference type="PROSITE" id="PS50930"/>
    </source>
</evidence>
<keyword evidence="5" id="KW-1185">Reference proteome</keyword>
<comment type="caution">
    <text evidence="4">The sequence shown here is derived from an EMBL/GenBank/DDBJ whole genome shotgun (WGS) entry which is preliminary data.</text>
</comment>
<feature type="domain" description="HTH LytTR-type" evidence="3">
    <location>
        <begin position="215"/>
        <end position="317"/>
    </location>
</feature>
<dbReference type="SUPFAM" id="SSF52172">
    <property type="entry name" value="CheY-like"/>
    <property type="match status" value="1"/>
</dbReference>
<dbReference type="Proteomes" id="UP000235916">
    <property type="component" value="Unassembled WGS sequence"/>
</dbReference>
<evidence type="ECO:0000256" key="1">
    <source>
        <dbReference type="PROSITE-ProRule" id="PRU00169"/>
    </source>
</evidence>
<dbReference type="PANTHER" id="PTHR37299:SF1">
    <property type="entry name" value="STAGE 0 SPORULATION PROTEIN A HOMOLOG"/>
    <property type="match status" value="1"/>
</dbReference>
<dbReference type="RefSeq" id="WP_102769981.1">
    <property type="nucleotide sequence ID" value="NZ_POSP01000004.1"/>
</dbReference>
<protein>
    <submittedName>
        <fullName evidence="4">DNA-binding response regulator</fullName>
    </submittedName>
</protein>
<dbReference type="PROSITE" id="PS50110">
    <property type="entry name" value="RESPONSE_REGULATORY"/>
    <property type="match status" value="1"/>
</dbReference>
<dbReference type="InterPro" id="IPR001789">
    <property type="entry name" value="Sig_transdc_resp-reg_receiver"/>
</dbReference>
<dbReference type="Gene3D" id="3.40.50.2300">
    <property type="match status" value="1"/>
</dbReference>
<dbReference type="GO" id="GO:0003677">
    <property type="term" value="F:DNA binding"/>
    <property type="evidence" value="ECO:0007669"/>
    <property type="project" value="UniProtKB-KW"/>
</dbReference>
<keyword evidence="4" id="KW-0238">DNA-binding</keyword>
<sequence>MSSDLPQIVASAAVPTAAPTALVADDEPLLRDSLVRALAQAWPELQVLGQARNGREAVEKFEQLRPDIVFLDVHMPGLNGVEAARQLARRAHIVFVTAYEQYAVQAFEQGALDYLVKPVDEARLADTVARLKQRLVEQRSVQGHAPALDPAEHAARDASPVLPPAALEAVIQQLLTRLQQAPRAEPTVVTAAPGASTLPAGSAASAAQPAYLQWIRASVGASLKLIPVDEIIYLRSDEKYTLVVWPEGEALIRTPIRELMEQIDPQRFAQVHRSVVVNLHAISHVTRGPNETADVHLKERPEVLPVSRSYLHLFRQM</sequence>
<dbReference type="InterPro" id="IPR007492">
    <property type="entry name" value="LytTR_DNA-bd_dom"/>
</dbReference>
<evidence type="ECO:0000259" key="2">
    <source>
        <dbReference type="PROSITE" id="PS50110"/>
    </source>
</evidence>
<reference evidence="4 5" key="1">
    <citation type="submission" date="2018-01" db="EMBL/GenBank/DDBJ databases">
        <title>Draft genome sequence of Paucibacter aquatile CR182 isolated from freshwater of the Nakdong River.</title>
        <authorList>
            <person name="Choi A."/>
            <person name="Chung E.J."/>
        </authorList>
    </citation>
    <scope>NUCLEOTIDE SEQUENCE [LARGE SCALE GENOMIC DNA]</scope>
    <source>
        <strain evidence="4 5">CR182</strain>
    </source>
</reference>
<dbReference type="PROSITE" id="PS50930">
    <property type="entry name" value="HTH_LYTTR"/>
    <property type="match status" value="1"/>
</dbReference>
<proteinExistence type="predicted"/>
<dbReference type="GO" id="GO:0000156">
    <property type="term" value="F:phosphorelay response regulator activity"/>
    <property type="evidence" value="ECO:0007669"/>
    <property type="project" value="InterPro"/>
</dbReference>
<dbReference type="Pfam" id="PF04397">
    <property type="entry name" value="LytTR"/>
    <property type="match status" value="1"/>
</dbReference>
<feature type="modified residue" description="4-aspartylphosphate" evidence="1">
    <location>
        <position position="72"/>
    </location>
</feature>
<dbReference type="Pfam" id="PF00072">
    <property type="entry name" value="Response_reg"/>
    <property type="match status" value="1"/>
</dbReference>
<name>A0A2N8KRX8_9BURK</name>
<dbReference type="SMART" id="SM00850">
    <property type="entry name" value="LytTR"/>
    <property type="match status" value="1"/>
</dbReference>
<feature type="domain" description="Response regulatory" evidence="2">
    <location>
        <begin position="20"/>
        <end position="132"/>
    </location>
</feature>
<dbReference type="OrthoDB" id="8889669at2"/>
<dbReference type="AlphaFoldDB" id="A0A2N8KRX8"/>
<evidence type="ECO:0000313" key="4">
    <source>
        <dbReference type="EMBL" id="PND36206.1"/>
    </source>
</evidence>
<dbReference type="Gene3D" id="2.40.50.1020">
    <property type="entry name" value="LytTr DNA-binding domain"/>
    <property type="match status" value="1"/>
</dbReference>
<dbReference type="SMART" id="SM00448">
    <property type="entry name" value="REC"/>
    <property type="match status" value="1"/>
</dbReference>
<dbReference type="InterPro" id="IPR011006">
    <property type="entry name" value="CheY-like_superfamily"/>
</dbReference>
<gene>
    <name evidence="4" type="ORF">C1O66_21055</name>
</gene>
<dbReference type="PANTHER" id="PTHR37299">
    <property type="entry name" value="TRANSCRIPTIONAL REGULATOR-RELATED"/>
    <property type="match status" value="1"/>
</dbReference>
<dbReference type="EMBL" id="POSP01000004">
    <property type="protein sequence ID" value="PND36206.1"/>
    <property type="molecule type" value="Genomic_DNA"/>
</dbReference>